<sequence length="506" mass="58287">MRMTNMLHFTENHRFCVSREFSLSSLDYKMLAMMYQPMIGGLAISLYQALYQQMSAEKVGFSPMEQQRKLFLLLELEQGERGRKYLIEQSSKLEAIGLLQTTRKFLPGEEDYVFVYTLFQPLSPNEFFRNQHLTLLLRDKVGKFMLLSLREDLLSPEPEECRDASEENLSVPFYDLFRLNTQVVDYELEQALYEASASKQGDARMDVTTKGFQYADIIMRFPRGASNRVFVEALKHKPDQMAAINIVAKKYNLSLQETCRLLDEDGVFAEDGELQMDLMQYNANLFYRQSKKRDEDRERTIARSEDKAQGKESDISEDTAGDKSVEMAYYLEVPQQLRGECTDHQYNYIMRNEPYTAVLKMFFTQGSIPDGVLNIFEKIDLNYKLNEEVINVLIHFLHIDRRSWAKSSIEAVASDMLGKQISSYEHAVEYVREKISYKLKAASKVEAAKASSGSVTRGRQGKTQKPHIPIVVPDAGAAASSRLTEEELEAARRMAQKLDERFNRKS</sequence>
<feature type="domain" description="Replicative helicase loading/DNA remodeling protein DnaB N-terminal winged helix" evidence="2">
    <location>
        <begin position="23"/>
        <end position="188"/>
    </location>
</feature>
<evidence type="ECO:0000313" key="3">
    <source>
        <dbReference type="EMBL" id="GFZ76543.1"/>
    </source>
</evidence>
<accession>A0ABQ1ELI8</accession>
<organism evidence="3 4">
    <name type="scientific">Paenibacillus marchantiophytorum</name>
    <dbReference type="NCBI Taxonomy" id="1619310"/>
    <lineage>
        <taxon>Bacteria</taxon>
        <taxon>Bacillati</taxon>
        <taxon>Bacillota</taxon>
        <taxon>Bacilli</taxon>
        <taxon>Bacillales</taxon>
        <taxon>Paenibacillaceae</taxon>
        <taxon>Paenibacillus</taxon>
    </lineage>
</organism>
<evidence type="ECO:0000256" key="1">
    <source>
        <dbReference type="SAM" id="MobiDB-lite"/>
    </source>
</evidence>
<keyword evidence="4" id="KW-1185">Reference proteome</keyword>
<gene>
    <name evidence="3" type="ORF">GCM10008018_22470</name>
</gene>
<comment type="caution">
    <text evidence="3">The sequence shown here is derived from an EMBL/GenBank/DDBJ whole genome shotgun (WGS) entry which is preliminary data.</text>
</comment>
<dbReference type="EMBL" id="BMHE01000009">
    <property type="protein sequence ID" value="GFZ76543.1"/>
    <property type="molecule type" value="Genomic_DNA"/>
</dbReference>
<protein>
    <submittedName>
        <fullName evidence="3">Replication initiation and membrane attachment protein</fullName>
    </submittedName>
</protein>
<dbReference type="RefSeq" id="WP_189011422.1">
    <property type="nucleotide sequence ID" value="NZ_BMHE01000009.1"/>
</dbReference>
<dbReference type="InterPro" id="IPR058660">
    <property type="entry name" value="WHD_DnaB"/>
</dbReference>
<name>A0ABQ1ELI8_9BACL</name>
<evidence type="ECO:0000259" key="2">
    <source>
        <dbReference type="Pfam" id="PF25888"/>
    </source>
</evidence>
<feature type="region of interest" description="Disordered" evidence="1">
    <location>
        <begin position="296"/>
        <end position="318"/>
    </location>
</feature>
<feature type="region of interest" description="Disordered" evidence="1">
    <location>
        <begin position="450"/>
        <end position="484"/>
    </location>
</feature>
<dbReference type="Pfam" id="PF25888">
    <property type="entry name" value="WHD_DnaB"/>
    <property type="match status" value="1"/>
</dbReference>
<reference evidence="4" key="1">
    <citation type="journal article" date="2019" name="Int. J. Syst. Evol. Microbiol.">
        <title>The Global Catalogue of Microorganisms (GCM) 10K type strain sequencing project: providing services to taxonomists for standard genome sequencing and annotation.</title>
        <authorList>
            <consortium name="The Broad Institute Genomics Platform"/>
            <consortium name="The Broad Institute Genome Sequencing Center for Infectious Disease"/>
            <person name="Wu L."/>
            <person name="Ma J."/>
        </authorList>
    </citation>
    <scope>NUCLEOTIDE SEQUENCE [LARGE SCALE GENOMIC DNA]</scope>
    <source>
        <strain evidence="4">CGMCC 1.15043</strain>
    </source>
</reference>
<evidence type="ECO:0000313" key="4">
    <source>
        <dbReference type="Proteomes" id="UP000615455"/>
    </source>
</evidence>
<dbReference type="Proteomes" id="UP000615455">
    <property type="component" value="Unassembled WGS sequence"/>
</dbReference>
<proteinExistence type="predicted"/>